<reference evidence="3" key="1">
    <citation type="submission" date="2022-06" db="EMBL/GenBank/DDBJ databases">
        <title>Aquibacillus sp. a new bacterium isolated from soil saline samples.</title>
        <authorList>
            <person name="Galisteo C."/>
            <person name="De La Haba R."/>
            <person name="Sanchez-Porro C."/>
            <person name="Ventosa A."/>
        </authorList>
    </citation>
    <scope>NUCLEOTIDE SEQUENCE</scope>
    <source>
        <strain evidence="3">JCM 12387</strain>
    </source>
</reference>
<dbReference type="InterPro" id="IPR025672">
    <property type="entry name" value="Sigma_reg_C_dom"/>
</dbReference>
<dbReference type="Proteomes" id="UP001145072">
    <property type="component" value="Unassembled WGS sequence"/>
</dbReference>
<keyword evidence="4" id="KW-1185">Reference proteome</keyword>
<sequence length="293" mass="33503">MSDKKKQNNDIDFISNSSFQKHIKKTKWKQIGLYILISTVTLTVAIFIIHNGSQYLIHKKIEEDRPTIPILTDGPTKGAGVNYGNTRFHYNLFSVDAKTTYFKRIGNRKIVWDTETKNYPAIGRVEVTDRGSGFIEDNPWDPDLGRSVVYNHFNDERVIEFYFPGVDYDFLPQELDIATGLDENKLIEIALSFQEPMVQKDLGEVLGKENVDWLWVPSRTKEEVESNEMNKIINGNAAYGIPVNSEFPYWENAEGEDRSISGAIVSGTPQELERFLNMDFVRASTIGVTIDKY</sequence>
<protein>
    <submittedName>
        <fullName evidence="3">Anti-sigma factor C-terminal domain-containing protein</fullName>
    </submittedName>
</protein>
<proteinExistence type="predicted"/>
<feature type="domain" description="Sigma factor regulator C-terminal" evidence="2">
    <location>
        <begin position="181"/>
        <end position="248"/>
    </location>
</feature>
<name>A0A9X3WJ93_9BACI</name>
<evidence type="ECO:0000313" key="3">
    <source>
        <dbReference type="EMBL" id="MDC3419938.1"/>
    </source>
</evidence>
<evidence type="ECO:0000313" key="4">
    <source>
        <dbReference type="Proteomes" id="UP001145072"/>
    </source>
</evidence>
<keyword evidence="1" id="KW-0812">Transmembrane</keyword>
<gene>
    <name evidence="3" type="ORF">NC661_06090</name>
</gene>
<dbReference type="Pfam" id="PF13791">
    <property type="entry name" value="Sigma_reg_C"/>
    <property type="match status" value="1"/>
</dbReference>
<dbReference type="AlphaFoldDB" id="A0A9X3WJ93"/>
<feature type="transmembrane region" description="Helical" evidence="1">
    <location>
        <begin position="31"/>
        <end position="50"/>
    </location>
</feature>
<accession>A0A9X3WJ93</accession>
<dbReference type="RefSeq" id="WP_259870605.1">
    <property type="nucleotide sequence ID" value="NZ_JAMQJZ010000003.1"/>
</dbReference>
<comment type="caution">
    <text evidence="3">The sequence shown here is derived from an EMBL/GenBank/DDBJ whole genome shotgun (WGS) entry which is preliminary data.</text>
</comment>
<keyword evidence="1" id="KW-1133">Transmembrane helix</keyword>
<evidence type="ECO:0000256" key="1">
    <source>
        <dbReference type="SAM" id="Phobius"/>
    </source>
</evidence>
<evidence type="ECO:0000259" key="2">
    <source>
        <dbReference type="Pfam" id="PF13791"/>
    </source>
</evidence>
<dbReference type="EMBL" id="JAMQJZ010000003">
    <property type="protein sequence ID" value="MDC3419938.1"/>
    <property type="molecule type" value="Genomic_DNA"/>
</dbReference>
<organism evidence="3 4">
    <name type="scientific">Aquibacillus koreensis</name>
    <dbReference type="NCBI Taxonomy" id="279446"/>
    <lineage>
        <taxon>Bacteria</taxon>
        <taxon>Bacillati</taxon>
        <taxon>Bacillota</taxon>
        <taxon>Bacilli</taxon>
        <taxon>Bacillales</taxon>
        <taxon>Bacillaceae</taxon>
        <taxon>Aquibacillus</taxon>
    </lineage>
</organism>
<keyword evidence="1" id="KW-0472">Membrane</keyword>